<accession>A0A3S0ICP0</accession>
<feature type="transmembrane region" description="Helical" evidence="1">
    <location>
        <begin position="51"/>
        <end position="70"/>
    </location>
</feature>
<proteinExistence type="predicted"/>
<feature type="transmembrane region" description="Helical" evidence="1">
    <location>
        <begin position="20"/>
        <end position="45"/>
    </location>
</feature>
<keyword evidence="1" id="KW-0812">Transmembrane</keyword>
<sequence>MKESHKDIWLKRKQLGRSRYLVLFGLLPWGLGLTVITSLIELISFQQINPVWVPARLVLFFFIGFFVANARWQAMENRFESDSQQRP</sequence>
<keyword evidence="3" id="KW-1185">Reference proteome</keyword>
<evidence type="ECO:0000256" key="1">
    <source>
        <dbReference type="SAM" id="Phobius"/>
    </source>
</evidence>
<dbReference type="EMBL" id="RXHU01000023">
    <property type="protein sequence ID" value="RTE10041.1"/>
    <property type="molecule type" value="Genomic_DNA"/>
</dbReference>
<dbReference type="RefSeq" id="WP_126140912.1">
    <property type="nucleotide sequence ID" value="NZ_RXHU01000023.1"/>
</dbReference>
<gene>
    <name evidence="2" type="ORF">EJQ19_09180</name>
</gene>
<keyword evidence="1" id="KW-1133">Transmembrane helix</keyword>
<keyword evidence="1" id="KW-0472">Membrane</keyword>
<evidence type="ECO:0000313" key="2">
    <source>
        <dbReference type="EMBL" id="RTE10041.1"/>
    </source>
</evidence>
<name>A0A3S0ICP0_9BACL</name>
<dbReference type="OrthoDB" id="2970479at2"/>
<protein>
    <submittedName>
        <fullName evidence="2">Uncharacterized protein</fullName>
    </submittedName>
</protein>
<organism evidence="2 3">
    <name type="scientific">Paenibacillus whitsoniae</name>
    <dbReference type="NCBI Taxonomy" id="2496558"/>
    <lineage>
        <taxon>Bacteria</taxon>
        <taxon>Bacillati</taxon>
        <taxon>Bacillota</taxon>
        <taxon>Bacilli</taxon>
        <taxon>Bacillales</taxon>
        <taxon>Paenibacillaceae</taxon>
        <taxon>Paenibacillus</taxon>
    </lineage>
</organism>
<reference evidence="2 3" key="1">
    <citation type="submission" date="2018-12" db="EMBL/GenBank/DDBJ databases">
        <title>Bacillus ochoae sp. nov., Paenibacillus whitsoniae sp. nov., Paenibacillus spiritus sp. nov. Isolated from the Mars Exploration Rover during spacecraft assembly.</title>
        <authorList>
            <person name="Seuylemezian A."/>
            <person name="Vaishampayan P."/>
        </authorList>
    </citation>
    <scope>NUCLEOTIDE SEQUENCE [LARGE SCALE GENOMIC DNA]</scope>
    <source>
        <strain evidence="2 3">MER 54</strain>
    </source>
</reference>
<evidence type="ECO:0000313" key="3">
    <source>
        <dbReference type="Proteomes" id="UP000276128"/>
    </source>
</evidence>
<dbReference type="AlphaFoldDB" id="A0A3S0ICP0"/>
<comment type="caution">
    <text evidence="2">The sequence shown here is derived from an EMBL/GenBank/DDBJ whole genome shotgun (WGS) entry which is preliminary data.</text>
</comment>
<dbReference type="Proteomes" id="UP000276128">
    <property type="component" value="Unassembled WGS sequence"/>
</dbReference>